<keyword evidence="3" id="KW-1185">Reference proteome</keyword>
<dbReference type="EMBL" id="JBHUHR010000046">
    <property type="protein sequence ID" value="MFD2037015.1"/>
    <property type="molecule type" value="Genomic_DNA"/>
</dbReference>
<dbReference type="Proteomes" id="UP001597361">
    <property type="component" value="Unassembled WGS sequence"/>
</dbReference>
<evidence type="ECO:0008006" key="4">
    <source>
        <dbReference type="Google" id="ProtNLM"/>
    </source>
</evidence>
<reference evidence="3" key="1">
    <citation type="journal article" date="2019" name="Int. J. Syst. Evol. Microbiol.">
        <title>The Global Catalogue of Microorganisms (GCM) 10K type strain sequencing project: providing services to taxonomists for standard genome sequencing and annotation.</title>
        <authorList>
            <consortium name="The Broad Institute Genomics Platform"/>
            <consortium name="The Broad Institute Genome Sequencing Center for Infectious Disease"/>
            <person name="Wu L."/>
            <person name="Ma J."/>
        </authorList>
    </citation>
    <scope>NUCLEOTIDE SEQUENCE [LARGE SCALE GENOMIC DNA]</scope>
    <source>
        <strain evidence="3">CGMCC 1.15180</strain>
    </source>
</reference>
<protein>
    <recommendedName>
        <fullName evidence="4">DUF5723 domain-containing protein</fullName>
    </recommendedName>
</protein>
<sequence length="439" mass="50109">MKQLLSLLFSLILTGNAFCQQIEMKELTTPATPAFTILGLSPSFINRPTSSKPFFVSVANGLNGSAIASDIAIETTPFWWKSHSNLTYEKYYGLDKDFSSTNKIANEIARSFAISFATSDASPEIDSLKSRYIASGIRFQFLNGKPSKKFKEFYLTINVESLTRAIFESIKRELEDTSTDLEITNWVELYEFATLSISEYIDQYNRLSEHDKIILKEKVKENIENYLNTIEEDLEVFDKLSVKNNFSKEIKQIDEKVNEKIVEMRQISRVGLLLEYSGAIVLLSPTNNLWHTVEQDWANWTTLTYRHESKNEQNNMHDFSLLTRIGGNFTQSNTINTDIGISWASFADDHSLSFEGIHRRFTSYFDVTSTEGQVFRVSESKNTWRFAFAYQYRLTDLINVSLSAGKDFENSKISAGGLFTLLNFNLLLPSKEILSVEGN</sequence>
<evidence type="ECO:0000313" key="3">
    <source>
        <dbReference type="Proteomes" id="UP001597361"/>
    </source>
</evidence>
<accession>A0ABW4VTX7</accession>
<feature type="chain" id="PRO_5046912526" description="DUF5723 domain-containing protein" evidence="1">
    <location>
        <begin position="20"/>
        <end position="439"/>
    </location>
</feature>
<dbReference type="RefSeq" id="WP_376888570.1">
    <property type="nucleotide sequence ID" value="NZ_JBHUHR010000046.1"/>
</dbReference>
<name>A0ABW4VTX7_9BACT</name>
<evidence type="ECO:0000313" key="2">
    <source>
        <dbReference type="EMBL" id="MFD2037015.1"/>
    </source>
</evidence>
<gene>
    <name evidence="2" type="ORF">ACFSKL_19580</name>
</gene>
<feature type="signal peptide" evidence="1">
    <location>
        <begin position="1"/>
        <end position="19"/>
    </location>
</feature>
<keyword evidence="1" id="KW-0732">Signal</keyword>
<organism evidence="2 3">
    <name type="scientific">Belliella marina</name>
    <dbReference type="NCBI Taxonomy" id="1644146"/>
    <lineage>
        <taxon>Bacteria</taxon>
        <taxon>Pseudomonadati</taxon>
        <taxon>Bacteroidota</taxon>
        <taxon>Cytophagia</taxon>
        <taxon>Cytophagales</taxon>
        <taxon>Cyclobacteriaceae</taxon>
        <taxon>Belliella</taxon>
    </lineage>
</organism>
<evidence type="ECO:0000256" key="1">
    <source>
        <dbReference type="SAM" id="SignalP"/>
    </source>
</evidence>
<proteinExistence type="predicted"/>
<comment type="caution">
    <text evidence="2">The sequence shown here is derived from an EMBL/GenBank/DDBJ whole genome shotgun (WGS) entry which is preliminary data.</text>
</comment>